<dbReference type="PRINTS" id="PR00082">
    <property type="entry name" value="GLFDHDRGNASE"/>
</dbReference>
<dbReference type="InterPro" id="IPR006096">
    <property type="entry name" value="Glu/Leu/Phe/Val/Trp_DH_C"/>
</dbReference>
<dbReference type="Gene3D" id="3.40.50.720">
    <property type="entry name" value="NAD(P)-binding Rossmann-like Domain"/>
    <property type="match status" value="1"/>
</dbReference>
<dbReference type="EMBL" id="JASCZI010120875">
    <property type="protein sequence ID" value="MED6156664.1"/>
    <property type="molecule type" value="Genomic_DNA"/>
</dbReference>
<keyword evidence="2 5" id="KW-0560">Oxidoreductase</keyword>
<evidence type="ECO:0000256" key="1">
    <source>
        <dbReference type="ARBA" id="ARBA00006382"/>
    </source>
</evidence>
<evidence type="ECO:0000256" key="6">
    <source>
        <dbReference type="RuleBase" id="RU004417"/>
    </source>
</evidence>
<dbReference type="SUPFAM" id="SSF51735">
    <property type="entry name" value="NAD(P)-binding Rossmann-fold domains"/>
    <property type="match status" value="1"/>
</dbReference>
<protein>
    <recommendedName>
        <fullName evidence="5">Glutamate dehydrogenase</fullName>
    </recommendedName>
</protein>
<dbReference type="PROSITE" id="PS00074">
    <property type="entry name" value="GLFV_DEHYDROGENASE"/>
    <property type="match status" value="1"/>
</dbReference>
<dbReference type="InterPro" id="IPR046346">
    <property type="entry name" value="Aminoacid_DH-like_N_sf"/>
</dbReference>
<evidence type="ECO:0000313" key="9">
    <source>
        <dbReference type="Proteomes" id="UP001341840"/>
    </source>
</evidence>
<name>A0ABU6U6P0_9FABA</name>
<dbReference type="InterPro" id="IPR033524">
    <property type="entry name" value="Glu/Leu/Phe/Val_DH_AS"/>
</dbReference>
<dbReference type="SMART" id="SM00839">
    <property type="entry name" value="ELFV_dehydrog"/>
    <property type="match status" value="1"/>
</dbReference>
<feature type="domain" description="Glutamate/phenylalanine/leucine/valine/L-tryptophan dehydrogenase C-terminal" evidence="7">
    <location>
        <begin position="178"/>
        <end position="408"/>
    </location>
</feature>
<comment type="similarity">
    <text evidence="1 5 6">Belongs to the Glu/Leu/Phe/Val dehydrogenases family.</text>
</comment>
<organism evidence="8 9">
    <name type="scientific">Stylosanthes scabra</name>
    <dbReference type="NCBI Taxonomy" id="79078"/>
    <lineage>
        <taxon>Eukaryota</taxon>
        <taxon>Viridiplantae</taxon>
        <taxon>Streptophyta</taxon>
        <taxon>Embryophyta</taxon>
        <taxon>Tracheophyta</taxon>
        <taxon>Spermatophyta</taxon>
        <taxon>Magnoliopsida</taxon>
        <taxon>eudicotyledons</taxon>
        <taxon>Gunneridae</taxon>
        <taxon>Pentapetalae</taxon>
        <taxon>rosids</taxon>
        <taxon>fabids</taxon>
        <taxon>Fabales</taxon>
        <taxon>Fabaceae</taxon>
        <taxon>Papilionoideae</taxon>
        <taxon>50 kb inversion clade</taxon>
        <taxon>dalbergioids sensu lato</taxon>
        <taxon>Dalbergieae</taxon>
        <taxon>Pterocarpus clade</taxon>
        <taxon>Stylosanthes</taxon>
    </lineage>
</organism>
<comment type="catalytic activity">
    <reaction evidence="3">
        <text>L-glutamate + NAD(+) + H2O = 2-oxoglutarate + NH4(+) + NADH + H(+)</text>
        <dbReference type="Rhea" id="RHEA:15133"/>
        <dbReference type="ChEBI" id="CHEBI:15377"/>
        <dbReference type="ChEBI" id="CHEBI:15378"/>
        <dbReference type="ChEBI" id="CHEBI:16810"/>
        <dbReference type="ChEBI" id="CHEBI:28938"/>
        <dbReference type="ChEBI" id="CHEBI:29985"/>
        <dbReference type="ChEBI" id="CHEBI:57540"/>
        <dbReference type="ChEBI" id="CHEBI:57945"/>
        <dbReference type="EC" id="1.4.1.3"/>
    </reaction>
</comment>
<evidence type="ECO:0000256" key="2">
    <source>
        <dbReference type="ARBA" id="ARBA00023002"/>
    </source>
</evidence>
<dbReference type="GO" id="GO:0004353">
    <property type="term" value="F:glutamate dehydrogenase [NAD(P)+] activity"/>
    <property type="evidence" value="ECO:0007669"/>
    <property type="project" value="UniProtKB-EC"/>
</dbReference>
<evidence type="ECO:0000256" key="5">
    <source>
        <dbReference type="PIRNR" id="PIRNR000185"/>
    </source>
</evidence>
<dbReference type="InterPro" id="IPR006095">
    <property type="entry name" value="Glu/Leu/Phe/Val/Trp_DH"/>
</dbReference>
<dbReference type="PIRSF" id="PIRSF000185">
    <property type="entry name" value="Glu_DH"/>
    <property type="match status" value="1"/>
</dbReference>
<dbReference type="PANTHER" id="PTHR11606:SF31">
    <property type="entry name" value="GLUTAMATE DEHYDROGENASE"/>
    <property type="match status" value="1"/>
</dbReference>
<dbReference type="Pfam" id="PF00208">
    <property type="entry name" value="ELFV_dehydrog"/>
    <property type="match status" value="1"/>
</dbReference>
<sequence>MNALAATNRNFQRAARILGLDSKLEKSLLIPFREIKVECTIPKDDGTLVSYVGFRIQHDNARGPMKGGIRYHPEVDPDEVNALAQLMTWKTAVADIPYGGAKGGIGCNPRDLSISELERLTRVFTQKIHDLIGIQRDVPAPDMGTNAQTMAWILDEYSKFHGHSPAVVTGKPIDLGGSLGREAATGLGCVYATEALFAEHGKTISGHTFVIQGFGNVGTWAAKSVHERGGKVIAVSDVTGAIRNPNGIDIPALLQHKQDNGNLKEFPGADTMDPDELLVHECDVLMPCALGGVINKENAGDVKAKYIIEAANHPTDPEADEILSKKGVVILPDIYANAGGVTVSYFEWVQNIQGFMWDEDKVNHELKKYMTKSFRDIKAMCKEHNCDLRMGAFTLGVNRVARATLWRGWEA</sequence>
<evidence type="ECO:0000259" key="7">
    <source>
        <dbReference type="SMART" id="SM00839"/>
    </source>
</evidence>
<dbReference type="InterPro" id="IPR006097">
    <property type="entry name" value="Glu/Leu/Phe/Val/Trp_DH_dimer"/>
</dbReference>
<dbReference type="Proteomes" id="UP001341840">
    <property type="component" value="Unassembled WGS sequence"/>
</dbReference>
<gene>
    <name evidence="8" type="primary">GDH2_2</name>
    <name evidence="8" type="ORF">PIB30_016401</name>
</gene>
<dbReference type="InterPro" id="IPR014362">
    <property type="entry name" value="Glu_DH"/>
</dbReference>
<reference evidence="8 9" key="1">
    <citation type="journal article" date="2023" name="Plants (Basel)">
        <title>Bridging the Gap: Combining Genomics and Transcriptomics Approaches to Understand Stylosanthes scabra, an Orphan Legume from the Brazilian Caatinga.</title>
        <authorList>
            <person name="Ferreira-Neto J.R.C."/>
            <person name="da Silva M.D."/>
            <person name="Binneck E."/>
            <person name="de Melo N.F."/>
            <person name="da Silva R.H."/>
            <person name="de Melo A.L.T.M."/>
            <person name="Pandolfi V."/>
            <person name="Bustamante F.O."/>
            <person name="Brasileiro-Vidal A.C."/>
            <person name="Benko-Iseppon A.M."/>
        </authorList>
    </citation>
    <scope>NUCLEOTIDE SEQUENCE [LARGE SCALE GENOMIC DNA]</scope>
    <source>
        <tissue evidence="8">Leaves</tissue>
    </source>
</reference>
<evidence type="ECO:0000256" key="3">
    <source>
        <dbReference type="ARBA" id="ARBA00047867"/>
    </source>
</evidence>
<dbReference type="Gene3D" id="3.40.50.10860">
    <property type="entry name" value="Leucine Dehydrogenase, chain A, domain 1"/>
    <property type="match status" value="1"/>
</dbReference>
<dbReference type="SUPFAM" id="SSF53223">
    <property type="entry name" value="Aminoacid dehydrogenase-like, N-terminal domain"/>
    <property type="match status" value="1"/>
</dbReference>
<dbReference type="Pfam" id="PF02812">
    <property type="entry name" value="ELFV_dehydrog_N"/>
    <property type="match status" value="1"/>
</dbReference>
<comment type="caution">
    <text evidence="8">The sequence shown here is derived from an EMBL/GenBank/DDBJ whole genome shotgun (WGS) entry which is preliminary data.</text>
</comment>
<keyword evidence="9" id="KW-1185">Reference proteome</keyword>
<dbReference type="CDD" id="cd01076">
    <property type="entry name" value="NAD_bind_1_Glu_DH"/>
    <property type="match status" value="1"/>
</dbReference>
<evidence type="ECO:0000256" key="4">
    <source>
        <dbReference type="ARBA" id="ARBA00048577"/>
    </source>
</evidence>
<evidence type="ECO:0000313" key="8">
    <source>
        <dbReference type="EMBL" id="MED6156664.1"/>
    </source>
</evidence>
<comment type="catalytic activity">
    <reaction evidence="4">
        <text>L-glutamate + NADP(+) + H2O = 2-oxoglutarate + NH4(+) + NADPH + H(+)</text>
        <dbReference type="Rhea" id="RHEA:11612"/>
        <dbReference type="ChEBI" id="CHEBI:15377"/>
        <dbReference type="ChEBI" id="CHEBI:15378"/>
        <dbReference type="ChEBI" id="CHEBI:16810"/>
        <dbReference type="ChEBI" id="CHEBI:28938"/>
        <dbReference type="ChEBI" id="CHEBI:29985"/>
        <dbReference type="ChEBI" id="CHEBI:57783"/>
        <dbReference type="ChEBI" id="CHEBI:58349"/>
        <dbReference type="EC" id="1.4.1.3"/>
    </reaction>
</comment>
<dbReference type="InterPro" id="IPR033922">
    <property type="entry name" value="NAD_bind_Glu_DH"/>
</dbReference>
<proteinExistence type="inferred from homology"/>
<dbReference type="InterPro" id="IPR036291">
    <property type="entry name" value="NAD(P)-bd_dom_sf"/>
</dbReference>
<accession>A0ABU6U6P0</accession>
<dbReference type="PANTHER" id="PTHR11606">
    <property type="entry name" value="GLUTAMATE DEHYDROGENASE"/>
    <property type="match status" value="1"/>
</dbReference>